<reference evidence="2" key="2">
    <citation type="submission" date="2023-06" db="EMBL/GenBank/DDBJ databases">
        <authorList>
            <consortium name="Lawrence Berkeley National Laboratory"/>
            <person name="Haridas S."/>
            <person name="Hensen N."/>
            <person name="Bonometti L."/>
            <person name="Westerberg I."/>
            <person name="Brannstrom I.O."/>
            <person name="Guillou S."/>
            <person name="Cros-Aarteil S."/>
            <person name="Calhoun S."/>
            <person name="Kuo A."/>
            <person name="Mondo S."/>
            <person name="Pangilinan J."/>
            <person name="Riley R."/>
            <person name="Labutti K."/>
            <person name="Andreopoulos B."/>
            <person name="Lipzen A."/>
            <person name="Chen C."/>
            <person name="Yanf M."/>
            <person name="Daum C."/>
            <person name="Ng V."/>
            <person name="Clum A."/>
            <person name="Steindorff A."/>
            <person name="Ohm R."/>
            <person name="Martin F."/>
            <person name="Silar P."/>
            <person name="Natvig D."/>
            <person name="Lalanne C."/>
            <person name="Gautier V."/>
            <person name="Ament-Velasquez S.L."/>
            <person name="Kruys A."/>
            <person name="Hutchinson M.I."/>
            <person name="Powell A.J."/>
            <person name="Barry K."/>
            <person name="Miller A.N."/>
            <person name="Grigoriev I.V."/>
            <person name="Debuchy R."/>
            <person name="Gladieux P."/>
            <person name="Thoren M.H."/>
            <person name="Johannesson H."/>
        </authorList>
    </citation>
    <scope>NUCLEOTIDE SEQUENCE</scope>
    <source>
        <strain evidence="2">CBS 314.62</strain>
    </source>
</reference>
<dbReference type="PANTHER" id="PTHR34883">
    <property type="entry name" value="SERINE-RICH PROTEIN, PUTATIVE-RELATED-RELATED"/>
    <property type="match status" value="1"/>
</dbReference>
<evidence type="ECO:0000256" key="1">
    <source>
        <dbReference type="SAM" id="SignalP"/>
    </source>
</evidence>
<protein>
    <submittedName>
        <fullName evidence="2">Extracellular serine-rich protein</fullName>
    </submittedName>
</protein>
<reference evidence="2" key="1">
    <citation type="journal article" date="2023" name="Mol. Phylogenet. Evol.">
        <title>Genome-scale phylogeny and comparative genomics of the fungal order Sordariales.</title>
        <authorList>
            <person name="Hensen N."/>
            <person name="Bonometti L."/>
            <person name="Westerberg I."/>
            <person name="Brannstrom I.O."/>
            <person name="Guillou S."/>
            <person name="Cros-Aarteil S."/>
            <person name="Calhoun S."/>
            <person name="Haridas S."/>
            <person name="Kuo A."/>
            <person name="Mondo S."/>
            <person name="Pangilinan J."/>
            <person name="Riley R."/>
            <person name="LaButti K."/>
            <person name="Andreopoulos B."/>
            <person name="Lipzen A."/>
            <person name="Chen C."/>
            <person name="Yan M."/>
            <person name="Daum C."/>
            <person name="Ng V."/>
            <person name="Clum A."/>
            <person name="Steindorff A."/>
            <person name="Ohm R.A."/>
            <person name="Martin F."/>
            <person name="Silar P."/>
            <person name="Natvig D.O."/>
            <person name="Lalanne C."/>
            <person name="Gautier V."/>
            <person name="Ament-Velasquez S.L."/>
            <person name="Kruys A."/>
            <person name="Hutchinson M.I."/>
            <person name="Powell A.J."/>
            <person name="Barry K."/>
            <person name="Miller A.N."/>
            <person name="Grigoriev I.V."/>
            <person name="Debuchy R."/>
            <person name="Gladieux P."/>
            <person name="Hiltunen Thoren M."/>
            <person name="Johannesson H."/>
        </authorList>
    </citation>
    <scope>NUCLEOTIDE SEQUENCE</scope>
    <source>
        <strain evidence="2">CBS 314.62</strain>
    </source>
</reference>
<dbReference type="InterPro" id="IPR052953">
    <property type="entry name" value="Ser-rich/MCO-related"/>
</dbReference>
<feature type="chain" id="PRO_5042173632" evidence="1">
    <location>
        <begin position="21"/>
        <end position="201"/>
    </location>
</feature>
<gene>
    <name evidence="2" type="ORF">B0T22DRAFT_375107</name>
</gene>
<keyword evidence="3" id="KW-1185">Reference proteome</keyword>
<dbReference type="InterPro" id="IPR008972">
    <property type="entry name" value="Cupredoxin"/>
</dbReference>
<dbReference type="Proteomes" id="UP001270362">
    <property type="component" value="Unassembled WGS sequence"/>
</dbReference>
<name>A0AAE1CB87_9PEZI</name>
<proteinExistence type="predicted"/>
<dbReference type="PANTHER" id="PTHR34883:SF15">
    <property type="entry name" value="EXTRACELLULAR SERINE-RICH PROTEIN"/>
    <property type="match status" value="1"/>
</dbReference>
<evidence type="ECO:0000313" key="3">
    <source>
        <dbReference type="Proteomes" id="UP001270362"/>
    </source>
</evidence>
<dbReference type="EMBL" id="JAULSO010000002">
    <property type="protein sequence ID" value="KAK3687181.1"/>
    <property type="molecule type" value="Genomic_DNA"/>
</dbReference>
<comment type="caution">
    <text evidence="2">The sequence shown here is derived from an EMBL/GenBank/DDBJ whole genome shotgun (WGS) entry which is preliminary data.</text>
</comment>
<sequence length="201" mass="20412">MTSVTSTLILLFAAFTAVTAKTIQIGTDGLKFVPEAVEAAVDDVLEFHFGPRNHSVVMGDFGSACVPAAKGGFFSGFLPAAEGEENNKVFRVTVNDTSPVVFYCSQNSHQHCTAGMVGVVNSNNDSLNAYKTAAAKIPTALSPAEVFGGVLGPRPTETALAPATTAASSNGASRGGGAGAVGAALTVGTLLFGLKEALEMI</sequence>
<dbReference type="CDD" id="cd00920">
    <property type="entry name" value="Cupredoxin"/>
    <property type="match status" value="1"/>
</dbReference>
<accession>A0AAE1CB87</accession>
<dbReference type="SUPFAM" id="SSF49503">
    <property type="entry name" value="Cupredoxins"/>
    <property type="match status" value="1"/>
</dbReference>
<organism evidence="2 3">
    <name type="scientific">Podospora appendiculata</name>
    <dbReference type="NCBI Taxonomy" id="314037"/>
    <lineage>
        <taxon>Eukaryota</taxon>
        <taxon>Fungi</taxon>
        <taxon>Dikarya</taxon>
        <taxon>Ascomycota</taxon>
        <taxon>Pezizomycotina</taxon>
        <taxon>Sordariomycetes</taxon>
        <taxon>Sordariomycetidae</taxon>
        <taxon>Sordariales</taxon>
        <taxon>Podosporaceae</taxon>
        <taxon>Podospora</taxon>
    </lineage>
</organism>
<evidence type="ECO:0000313" key="2">
    <source>
        <dbReference type="EMBL" id="KAK3687181.1"/>
    </source>
</evidence>
<dbReference type="AlphaFoldDB" id="A0AAE1CB87"/>
<dbReference type="Gene3D" id="2.60.40.420">
    <property type="entry name" value="Cupredoxins - blue copper proteins"/>
    <property type="match status" value="1"/>
</dbReference>
<keyword evidence="1" id="KW-0732">Signal</keyword>
<feature type="signal peptide" evidence="1">
    <location>
        <begin position="1"/>
        <end position="20"/>
    </location>
</feature>